<protein>
    <submittedName>
        <fullName evidence="2">Uncharacterized protein</fullName>
    </submittedName>
</protein>
<organism evidence="2">
    <name type="scientific">Homalodisca liturata</name>
    <dbReference type="NCBI Taxonomy" id="320908"/>
    <lineage>
        <taxon>Eukaryota</taxon>
        <taxon>Metazoa</taxon>
        <taxon>Ecdysozoa</taxon>
        <taxon>Arthropoda</taxon>
        <taxon>Hexapoda</taxon>
        <taxon>Insecta</taxon>
        <taxon>Pterygota</taxon>
        <taxon>Neoptera</taxon>
        <taxon>Paraneoptera</taxon>
        <taxon>Hemiptera</taxon>
        <taxon>Auchenorrhyncha</taxon>
        <taxon>Membracoidea</taxon>
        <taxon>Cicadellidae</taxon>
        <taxon>Cicadellinae</taxon>
        <taxon>Proconiini</taxon>
        <taxon>Homalodisca</taxon>
    </lineage>
</organism>
<feature type="region of interest" description="Disordered" evidence="1">
    <location>
        <begin position="1"/>
        <end position="61"/>
    </location>
</feature>
<evidence type="ECO:0000256" key="1">
    <source>
        <dbReference type="SAM" id="MobiDB-lite"/>
    </source>
</evidence>
<proteinExistence type="predicted"/>
<gene>
    <name evidence="2" type="ORF">g.18801</name>
</gene>
<name>A0A1B6J704_9HEMI</name>
<reference evidence="2" key="1">
    <citation type="submission" date="2015-11" db="EMBL/GenBank/DDBJ databases">
        <title>De novo transcriptome assembly of four potential Pierce s Disease insect vectors from Arizona vineyards.</title>
        <authorList>
            <person name="Tassone E.E."/>
        </authorList>
    </citation>
    <scope>NUCLEOTIDE SEQUENCE</scope>
</reference>
<dbReference type="AlphaFoldDB" id="A0A1B6J704"/>
<accession>A0A1B6J704</accession>
<sequence length="268" mass="30270">MADDELAAPDAPAVDDASPADAPETPDAGDADTDQPPPPQEEEKKEPEENPPAEGPEEPKINIEGLNKIVGESNEILVKHQAHINEQKKTLSTMVFVLNRITATLMMYRDHIDRLNAFLYHNELKQTEWYIRYWRELPVYGDFMEVFPEAPDAMEQKDVPHPLPKATLEQLCQDVINNMYGGGMIVKTQKSLGKDIHRRMELRDHTVMEQLMSMEPWFDLFSAEMSNESALEGKVDELASLLGFVTTGVLGASEPLKLDLRKAAEEEW</sequence>
<feature type="compositionally biased region" description="Low complexity" evidence="1">
    <location>
        <begin position="8"/>
        <end position="23"/>
    </location>
</feature>
<evidence type="ECO:0000313" key="2">
    <source>
        <dbReference type="EMBL" id="JAS94949.1"/>
    </source>
</evidence>
<dbReference type="EMBL" id="GECU01012757">
    <property type="protein sequence ID" value="JAS94949.1"/>
    <property type="molecule type" value="Transcribed_RNA"/>
</dbReference>